<evidence type="ECO:0000313" key="2">
    <source>
        <dbReference type="Proteomes" id="UP000275846"/>
    </source>
</evidence>
<name>A0A183SAN7_SCHSO</name>
<reference evidence="3" key="1">
    <citation type="submission" date="2016-06" db="UniProtKB">
        <authorList>
            <consortium name="WormBaseParasite"/>
        </authorList>
    </citation>
    <scope>IDENTIFICATION</scope>
</reference>
<evidence type="ECO:0000313" key="3">
    <source>
        <dbReference type="WBParaSite" id="SSLN_0000133701-mRNA-1"/>
    </source>
</evidence>
<reference evidence="1 2" key="2">
    <citation type="submission" date="2018-11" db="EMBL/GenBank/DDBJ databases">
        <authorList>
            <consortium name="Pathogen Informatics"/>
        </authorList>
    </citation>
    <scope>NUCLEOTIDE SEQUENCE [LARGE SCALE GENOMIC DNA]</scope>
    <source>
        <strain evidence="1 2">NST_G2</strain>
    </source>
</reference>
<accession>A0A183SAN7</accession>
<organism evidence="3">
    <name type="scientific">Schistocephalus solidus</name>
    <name type="common">Tapeworm</name>
    <dbReference type="NCBI Taxonomy" id="70667"/>
    <lineage>
        <taxon>Eukaryota</taxon>
        <taxon>Metazoa</taxon>
        <taxon>Spiralia</taxon>
        <taxon>Lophotrochozoa</taxon>
        <taxon>Platyhelminthes</taxon>
        <taxon>Cestoda</taxon>
        <taxon>Eucestoda</taxon>
        <taxon>Diphyllobothriidea</taxon>
        <taxon>Diphyllobothriidae</taxon>
        <taxon>Schistocephalus</taxon>
    </lineage>
</organism>
<dbReference type="AlphaFoldDB" id="A0A183SAN7"/>
<evidence type="ECO:0000313" key="1">
    <source>
        <dbReference type="EMBL" id="VDL87365.1"/>
    </source>
</evidence>
<dbReference type="EMBL" id="UYSU01002227">
    <property type="protein sequence ID" value="VDL87365.1"/>
    <property type="molecule type" value="Genomic_DNA"/>
</dbReference>
<keyword evidence="2" id="KW-1185">Reference proteome</keyword>
<sequence length="108" mass="12017">MLLRRLVVPDVRHHAIMKLTNHVGESIGTGEFLHALPQSFASYRAKALVRSMKLTHSEQLQMAVKAIEEDAGEDLTGEFEQRDSSRVVAELAVPILLVEMNDCGVHLL</sequence>
<dbReference type="Proteomes" id="UP000275846">
    <property type="component" value="Unassembled WGS sequence"/>
</dbReference>
<gene>
    <name evidence="1" type="ORF">SSLN_LOCUS1285</name>
</gene>
<dbReference type="WBParaSite" id="SSLN_0000133701-mRNA-1">
    <property type="protein sequence ID" value="SSLN_0000133701-mRNA-1"/>
    <property type="gene ID" value="SSLN_0000133701"/>
</dbReference>
<protein>
    <submittedName>
        <fullName evidence="3">PUM-HD domain-containing protein</fullName>
    </submittedName>
</protein>
<proteinExistence type="predicted"/>